<dbReference type="PRINTS" id="PR00385">
    <property type="entry name" value="P450"/>
</dbReference>
<keyword evidence="7 10" id="KW-0408">Iron</keyword>
<comment type="caution">
    <text evidence="12">The sequence shown here is derived from an EMBL/GenBank/DDBJ whole genome shotgun (WGS) entry which is preliminary data.</text>
</comment>
<keyword evidence="13" id="KW-1185">Reference proteome</keyword>
<dbReference type="SUPFAM" id="SSF48264">
    <property type="entry name" value="Cytochrome P450"/>
    <property type="match status" value="1"/>
</dbReference>
<evidence type="ECO:0000256" key="10">
    <source>
        <dbReference type="PIRSR" id="PIRSR602401-1"/>
    </source>
</evidence>
<evidence type="ECO:0000256" key="9">
    <source>
        <dbReference type="ARBA" id="ARBA00023136"/>
    </source>
</evidence>
<dbReference type="Pfam" id="PF00067">
    <property type="entry name" value="p450"/>
    <property type="match status" value="1"/>
</dbReference>
<dbReference type="InterPro" id="IPR017972">
    <property type="entry name" value="Cyt_P450_CS"/>
</dbReference>
<dbReference type="AlphaFoldDB" id="A0AAD7WJA5"/>
<dbReference type="Gene3D" id="1.10.630.10">
    <property type="entry name" value="Cytochrome P450"/>
    <property type="match status" value="1"/>
</dbReference>
<evidence type="ECO:0000256" key="1">
    <source>
        <dbReference type="ARBA" id="ARBA00001971"/>
    </source>
</evidence>
<dbReference type="GO" id="GO:0042448">
    <property type="term" value="P:progesterone metabolic process"/>
    <property type="evidence" value="ECO:0007669"/>
    <property type="project" value="TreeGrafter"/>
</dbReference>
<keyword evidence="8 11" id="KW-0503">Monooxygenase</keyword>
<dbReference type="PRINTS" id="PR00463">
    <property type="entry name" value="EP450I"/>
</dbReference>
<keyword evidence="9" id="KW-0472">Membrane</keyword>
<gene>
    <name evidence="12" type="ORF">AAFF_G00414950</name>
</gene>
<dbReference type="GO" id="GO:0016020">
    <property type="term" value="C:membrane"/>
    <property type="evidence" value="ECO:0007669"/>
    <property type="project" value="UniProtKB-SubCell"/>
</dbReference>
<sequence length="524" mass="59310">MALWDTEFGVKGSNIIREWSGQVQPALVASFIFLFCLKACLWVRNLRYKRKLPGPFAWPVVGNAMQLGKMPHITFSNMAKKYGNIYQIRLGCNDIVVLNGHTAIHQALIEHATEFAGRPNFVSFKEVSGGNSLAFTNYSKQWKMHRRVAQSTIRAFSSANSQTKKAFEQHIVGEALDLVQVFLRLSADGQYFNPTHEFTVAAANVICALCFGKRYGHDDLEFRTLLIRLDKFGETVSAGSLVDVMPWLQSFPNPVQRIYQNFKELNKEIFTFVKDKVIQHRETYNPEVTRDMSDAIISVIEHGKDNGLSKDFVEGTVTDLIGAGQDTVSTLLQWMLLLLVKYPQIQAKLQEQIDKVAGRDRLPTLEDRKSLAYLDAFIYETMRFTSFVPVTIPHSTTSDVTIDGVQIPKDTVVFINQRSVNHDPEKWKDPHVFNPSRFLDENGVLDKDLTTSVMIFSTGKRRCIGDQIAKAEAFLFFAILLHQCSFENCPTQDLTMDYSYGLTLKPLKFKISAKPRGKLLNGGI</sequence>
<evidence type="ECO:0008006" key="14">
    <source>
        <dbReference type="Google" id="ProtNLM"/>
    </source>
</evidence>
<dbReference type="Proteomes" id="UP001221898">
    <property type="component" value="Unassembled WGS sequence"/>
</dbReference>
<dbReference type="CDD" id="cd20675">
    <property type="entry name" value="CYP1B1-like"/>
    <property type="match status" value="1"/>
</dbReference>
<name>A0AAD7WJA5_9TELE</name>
<dbReference type="PANTHER" id="PTHR24289:SF15">
    <property type="entry name" value="CYTOCHROME P450 FAMILY 1 SUBFAMILY B MEMBER 1"/>
    <property type="match status" value="1"/>
</dbReference>
<evidence type="ECO:0000256" key="6">
    <source>
        <dbReference type="ARBA" id="ARBA00023002"/>
    </source>
</evidence>
<comment type="cofactor">
    <cofactor evidence="1 10">
        <name>heme</name>
        <dbReference type="ChEBI" id="CHEBI:30413"/>
    </cofactor>
</comment>
<evidence type="ECO:0000256" key="5">
    <source>
        <dbReference type="ARBA" id="ARBA00022723"/>
    </source>
</evidence>
<dbReference type="EMBL" id="JAINUG010000085">
    <property type="protein sequence ID" value="KAJ8399116.1"/>
    <property type="molecule type" value="Genomic_DNA"/>
</dbReference>
<evidence type="ECO:0000256" key="4">
    <source>
        <dbReference type="ARBA" id="ARBA00022617"/>
    </source>
</evidence>
<feature type="binding site" description="axial binding residue" evidence="10">
    <location>
        <position position="463"/>
    </location>
    <ligand>
        <name>heme</name>
        <dbReference type="ChEBI" id="CHEBI:30413"/>
    </ligand>
    <ligandPart>
        <name>Fe</name>
        <dbReference type="ChEBI" id="CHEBI:18248"/>
    </ligandPart>
</feature>
<reference evidence="12" key="1">
    <citation type="journal article" date="2023" name="Science">
        <title>Genome structures resolve the early diversification of teleost fishes.</title>
        <authorList>
            <person name="Parey E."/>
            <person name="Louis A."/>
            <person name="Montfort J."/>
            <person name="Bouchez O."/>
            <person name="Roques C."/>
            <person name="Iampietro C."/>
            <person name="Lluch J."/>
            <person name="Castinel A."/>
            <person name="Donnadieu C."/>
            <person name="Desvignes T."/>
            <person name="Floi Bucao C."/>
            <person name="Jouanno E."/>
            <person name="Wen M."/>
            <person name="Mejri S."/>
            <person name="Dirks R."/>
            <person name="Jansen H."/>
            <person name="Henkel C."/>
            <person name="Chen W.J."/>
            <person name="Zahm M."/>
            <person name="Cabau C."/>
            <person name="Klopp C."/>
            <person name="Thompson A.W."/>
            <person name="Robinson-Rechavi M."/>
            <person name="Braasch I."/>
            <person name="Lecointre G."/>
            <person name="Bobe J."/>
            <person name="Postlethwait J.H."/>
            <person name="Berthelot C."/>
            <person name="Roest Crollius H."/>
            <person name="Guiguen Y."/>
        </authorList>
    </citation>
    <scope>NUCLEOTIDE SEQUENCE</scope>
    <source>
        <strain evidence="12">NC1722</strain>
    </source>
</reference>
<comment type="subcellular location">
    <subcellularLocation>
        <location evidence="2">Membrane</location>
    </subcellularLocation>
</comment>
<dbReference type="GO" id="GO:0042446">
    <property type="term" value="P:hormone biosynthetic process"/>
    <property type="evidence" value="ECO:0007669"/>
    <property type="project" value="TreeGrafter"/>
</dbReference>
<dbReference type="GO" id="GO:0004508">
    <property type="term" value="F:steroid 17-alpha-monooxygenase activity"/>
    <property type="evidence" value="ECO:0007669"/>
    <property type="project" value="TreeGrafter"/>
</dbReference>
<dbReference type="FunFam" id="1.10.630.10:FF:000002">
    <property type="entry name" value="Cytochrome P450 1A1"/>
    <property type="match status" value="1"/>
</dbReference>
<accession>A0AAD7WJA5</accession>
<evidence type="ECO:0000256" key="8">
    <source>
        <dbReference type="ARBA" id="ARBA00023033"/>
    </source>
</evidence>
<evidence type="ECO:0000313" key="13">
    <source>
        <dbReference type="Proteomes" id="UP001221898"/>
    </source>
</evidence>
<evidence type="ECO:0000256" key="2">
    <source>
        <dbReference type="ARBA" id="ARBA00004370"/>
    </source>
</evidence>
<keyword evidence="4 10" id="KW-0349">Heme</keyword>
<dbReference type="GO" id="GO:0020037">
    <property type="term" value="F:heme binding"/>
    <property type="evidence" value="ECO:0007669"/>
    <property type="project" value="InterPro"/>
</dbReference>
<dbReference type="GO" id="GO:0005506">
    <property type="term" value="F:iron ion binding"/>
    <property type="evidence" value="ECO:0007669"/>
    <property type="project" value="InterPro"/>
</dbReference>
<evidence type="ECO:0000256" key="11">
    <source>
        <dbReference type="RuleBase" id="RU000461"/>
    </source>
</evidence>
<dbReference type="InterPro" id="IPR036396">
    <property type="entry name" value="Cyt_P450_sf"/>
</dbReference>
<evidence type="ECO:0000313" key="12">
    <source>
        <dbReference type="EMBL" id="KAJ8399116.1"/>
    </source>
</evidence>
<organism evidence="12 13">
    <name type="scientific">Aldrovandia affinis</name>
    <dbReference type="NCBI Taxonomy" id="143900"/>
    <lineage>
        <taxon>Eukaryota</taxon>
        <taxon>Metazoa</taxon>
        <taxon>Chordata</taxon>
        <taxon>Craniata</taxon>
        <taxon>Vertebrata</taxon>
        <taxon>Euteleostomi</taxon>
        <taxon>Actinopterygii</taxon>
        <taxon>Neopterygii</taxon>
        <taxon>Teleostei</taxon>
        <taxon>Notacanthiformes</taxon>
        <taxon>Halosauridae</taxon>
        <taxon>Aldrovandia</taxon>
    </lineage>
</organism>
<dbReference type="PROSITE" id="PS00086">
    <property type="entry name" value="CYTOCHROME_P450"/>
    <property type="match status" value="1"/>
</dbReference>
<evidence type="ECO:0000256" key="3">
    <source>
        <dbReference type="ARBA" id="ARBA00010617"/>
    </source>
</evidence>
<keyword evidence="6 11" id="KW-0560">Oxidoreductase</keyword>
<keyword evidence="5 10" id="KW-0479">Metal-binding</keyword>
<comment type="similarity">
    <text evidence="3 11">Belongs to the cytochrome P450 family.</text>
</comment>
<proteinExistence type="inferred from homology"/>
<protein>
    <recommendedName>
        <fullName evidence="14">Cytochrome P450</fullName>
    </recommendedName>
</protein>
<dbReference type="PANTHER" id="PTHR24289">
    <property type="entry name" value="STEROID 17-ALPHA-HYDROXYLASE/17,20 LYASE"/>
    <property type="match status" value="1"/>
</dbReference>
<evidence type="ECO:0000256" key="7">
    <source>
        <dbReference type="ARBA" id="ARBA00023004"/>
    </source>
</evidence>
<dbReference type="InterPro" id="IPR002401">
    <property type="entry name" value="Cyt_P450_E_grp-I"/>
</dbReference>
<dbReference type="InterPro" id="IPR001128">
    <property type="entry name" value="Cyt_P450"/>
</dbReference>